<dbReference type="PRINTS" id="PR00812">
    <property type="entry name" value="BCTERIALGSPF"/>
</dbReference>
<keyword evidence="6 7" id="KW-0472">Membrane</keyword>
<dbReference type="InterPro" id="IPR042094">
    <property type="entry name" value="T2SS_GspF_sf"/>
</dbReference>
<dbReference type="EMBL" id="LFLK01000001">
    <property type="protein sequence ID" value="OCR91497.1"/>
    <property type="molecule type" value="Genomic_DNA"/>
</dbReference>
<feature type="transmembrane region" description="Helical" evidence="7">
    <location>
        <begin position="220"/>
        <end position="247"/>
    </location>
</feature>
<dbReference type="InterPro" id="IPR018076">
    <property type="entry name" value="T2SS_GspF_dom"/>
</dbReference>
<dbReference type="GO" id="GO:0015628">
    <property type="term" value="P:protein secretion by the type II secretion system"/>
    <property type="evidence" value="ECO:0007669"/>
    <property type="project" value="TreeGrafter"/>
</dbReference>
<dbReference type="AlphaFoldDB" id="A0AAX0HDL1"/>
<gene>
    <name evidence="9" type="ORF">CFT12S02225_00075</name>
</gene>
<feature type="domain" description="Type II secretion system protein GspF" evidence="8">
    <location>
        <begin position="287"/>
        <end position="404"/>
    </location>
</feature>
<keyword evidence="5 7" id="KW-1133">Transmembrane helix</keyword>
<feature type="domain" description="Type II secretion system protein GspF" evidence="8">
    <location>
        <begin position="79"/>
        <end position="201"/>
    </location>
</feature>
<dbReference type="PANTHER" id="PTHR30012:SF4">
    <property type="entry name" value="MSHA BIOGENESIS PROTEIN MSHG"/>
    <property type="match status" value="1"/>
</dbReference>
<evidence type="ECO:0000313" key="9">
    <source>
        <dbReference type="EMBL" id="OCR91497.1"/>
    </source>
</evidence>
<evidence type="ECO:0000259" key="8">
    <source>
        <dbReference type="Pfam" id="PF00482"/>
    </source>
</evidence>
<proteinExistence type="inferred from homology"/>
<evidence type="ECO:0000256" key="1">
    <source>
        <dbReference type="ARBA" id="ARBA00004651"/>
    </source>
</evidence>
<organism evidence="9 10">
    <name type="scientific">Campylobacter fetus subsp. testudinum</name>
    <dbReference type="NCBI Taxonomy" id="1507806"/>
    <lineage>
        <taxon>Bacteria</taxon>
        <taxon>Pseudomonadati</taxon>
        <taxon>Campylobacterota</taxon>
        <taxon>Epsilonproteobacteria</taxon>
        <taxon>Campylobacterales</taxon>
        <taxon>Campylobacteraceae</taxon>
        <taxon>Campylobacter</taxon>
    </lineage>
</organism>
<evidence type="ECO:0000256" key="7">
    <source>
        <dbReference type="SAM" id="Phobius"/>
    </source>
</evidence>
<dbReference type="Pfam" id="PF00482">
    <property type="entry name" value="T2SSF"/>
    <property type="match status" value="2"/>
</dbReference>
<keyword evidence="4 7" id="KW-0812">Transmembrane</keyword>
<dbReference type="PANTHER" id="PTHR30012">
    <property type="entry name" value="GENERAL SECRETION PATHWAY PROTEIN"/>
    <property type="match status" value="1"/>
</dbReference>
<accession>A0AAX0HDL1</accession>
<evidence type="ECO:0000256" key="6">
    <source>
        <dbReference type="ARBA" id="ARBA00023136"/>
    </source>
</evidence>
<dbReference type="Gene3D" id="1.20.81.30">
    <property type="entry name" value="Type II secretion system (T2SS), domain F"/>
    <property type="match status" value="2"/>
</dbReference>
<feature type="transmembrane region" description="Helical" evidence="7">
    <location>
        <begin position="180"/>
        <end position="200"/>
    </location>
</feature>
<comment type="subcellular location">
    <subcellularLocation>
        <location evidence="1">Cell membrane</location>
        <topology evidence="1">Multi-pass membrane protein</topology>
    </subcellularLocation>
</comment>
<reference evidence="9 10" key="1">
    <citation type="journal article" date="2016" name="Genome Biol. Evol.">
        <title>Comparative Genomics of Campylobacter fetus from Reptiles and Mammals Reveals Divergent Evolution in Host-Associated Lineages.</title>
        <authorList>
            <person name="Gilbert M.J."/>
            <person name="Miller W.G."/>
            <person name="Yee E."/>
            <person name="Zomer A.L."/>
            <person name="van der Graaf-van Bloois L."/>
            <person name="Fitzgerald C."/>
            <person name="Forbes K.J."/>
            <person name="Meric G."/>
            <person name="Sheppard S.K."/>
            <person name="Wagenaar J.A."/>
            <person name="Duim B."/>
        </authorList>
    </citation>
    <scope>NUCLEOTIDE SEQUENCE [LARGE SCALE GENOMIC DNA]</scope>
    <source>
        <strain evidence="9 10">12S02225-3</strain>
    </source>
</reference>
<evidence type="ECO:0000313" key="10">
    <source>
        <dbReference type="Proteomes" id="UP000093100"/>
    </source>
</evidence>
<keyword evidence="3" id="KW-1003">Cell membrane</keyword>
<dbReference type="RefSeq" id="WP_065839191.1">
    <property type="nucleotide sequence ID" value="NZ_LFLJ01000006.1"/>
</dbReference>
<evidence type="ECO:0000256" key="2">
    <source>
        <dbReference type="ARBA" id="ARBA00005745"/>
    </source>
</evidence>
<comment type="caution">
    <text evidence="9">The sequence shown here is derived from an EMBL/GenBank/DDBJ whole genome shotgun (WGS) entry which is preliminary data.</text>
</comment>
<dbReference type="InterPro" id="IPR003004">
    <property type="entry name" value="GspF/PilC"/>
</dbReference>
<comment type="similarity">
    <text evidence="2">Belongs to the GSP F family.</text>
</comment>
<protein>
    <submittedName>
        <fullName evidence="9">Type II secretion system protein F</fullName>
    </submittedName>
</protein>
<evidence type="ECO:0000256" key="4">
    <source>
        <dbReference type="ARBA" id="ARBA00022692"/>
    </source>
</evidence>
<evidence type="ECO:0000256" key="5">
    <source>
        <dbReference type="ARBA" id="ARBA00022989"/>
    </source>
</evidence>
<sequence length="413" mass="47020">MNIYEVEQIIKAKRKKVYIKAKNRVEAKEIAMKQNKGIVIRITQTKTIPFDMQISEIKQKITQKLLYPKVKIPNLVACIRQLSVMTNAGISIHDSIKEVVKSTTDKKLKLIFENVNDDLNAGMSITESLNLYSDELGNVVIAMVRLGEESGNMAESLQKLAEILQEIWDNQRKFKKAIRYPTLVICAIAIAFVLLMVLVVPTFRDIFEQLNAELPLPTRILLNIEYIITNYGFICLGGIVLFLFILMHLYKKNEKFKDIFDKYILKVYLIKNIIFLSSMSRFNLIFTELVRAGIPINDALDTACVTISNSYIKNKLLGVKVNVQRGNPLNYAFSETKLYEGMLLQMISAGEKSGSLDSMLEKVTNYYKEKFNTLIDNISSYIEPILLVFIAATIILLGLGIFLPMWDMANAVK</sequence>
<dbReference type="Proteomes" id="UP000093100">
    <property type="component" value="Unassembled WGS sequence"/>
</dbReference>
<feature type="transmembrane region" description="Helical" evidence="7">
    <location>
        <begin position="385"/>
        <end position="406"/>
    </location>
</feature>
<evidence type="ECO:0000256" key="3">
    <source>
        <dbReference type="ARBA" id="ARBA00022475"/>
    </source>
</evidence>
<name>A0AAX0HDL1_CAMFE</name>
<dbReference type="GO" id="GO:0005886">
    <property type="term" value="C:plasma membrane"/>
    <property type="evidence" value="ECO:0007669"/>
    <property type="project" value="UniProtKB-SubCell"/>
</dbReference>